<evidence type="ECO:0000313" key="1">
    <source>
        <dbReference type="EMBL" id="KAK4322299.1"/>
    </source>
</evidence>
<evidence type="ECO:0000313" key="2">
    <source>
        <dbReference type="Proteomes" id="UP001292094"/>
    </source>
</evidence>
<sequence length="93" mass="10123">MWHKTRSGPGVSEGEWVGGYGCRKEVRIPGAHHDNHGALARDCPVRAGISGEMRIPDPVLATPTSYLLSWPSHGLPPTSGLHQSRLCYQDPLI</sequence>
<organism evidence="1 2">
    <name type="scientific">Petrolisthes manimaculis</name>
    <dbReference type="NCBI Taxonomy" id="1843537"/>
    <lineage>
        <taxon>Eukaryota</taxon>
        <taxon>Metazoa</taxon>
        <taxon>Ecdysozoa</taxon>
        <taxon>Arthropoda</taxon>
        <taxon>Crustacea</taxon>
        <taxon>Multicrustacea</taxon>
        <taxon>Malacostraca</taxon>
        <taxon>Eumalacostraca</taxon>
        <taxon>Eucarida</taxon>
        <taxon>Decapoda</taxon>
        <taxon>Pleocyemata</taxon>
        <taxon>Anomura</taxon>
        <taxon>Galatheoidea</taxon>
        <taxon>Porcellanidae</taxon>
        <taxon>Petrolisthes</taxon>
    </lineage>
</organism>
<name>A0AAE1Q8I6_9EUCA</name>
<dbReference type="AlphaFoldDB" id="A0AAE1Q8I6"/>
<comment type="caution">
    <text evidence="1">The sequence shown here is derived from an EMBL/GenBank/DDBJ whole genome shotgun (WGS) entry which is preliminary data.</text>
</comment>
<accession>A0AAE1Q8I6</accession>
<keyword evidence="2" id="KW-1185">Reference proteome</keyword>
<dbReference type="EMBL" id="JAWZYT010000528">
    <property type="protein sequence ID" value="KAK4322299.1"/>
    <property type="molecule type" value="Genomic_DNA"/>
</dbReference>
<dbReference type="Proteomes" id="UP001292094">
    <property type="component" value="Unassembled WGS sequence"/>
</dbReference>
<protein>
    <submittedName>
        <fullName evidence="1">Uncharacterized protein</fullName>
    </submittedName>
</protein>
<proteinExistence type="predicted"/>
<reference evidence="1" key="1">
    <citation type="submission" date="2023-11" db="EMBL/GenBank/DDBJ databases">
        <title>Genome assemblies of two species of porcelain crab, Petrolisthes cinctipes and Petrolisthes manimaculis (Anomura: Porcellanidae).</title>
        <authorList>
            <person name="Angst P."/>
        </authorList>
    </citation>
    <scope>NUCLEOTIDE SEQUENCE</scope>
    <source>
        <strain evidence="1">PB745_02</strain>
        <tissue evidence="1">Gill</tissue>
    </source>
</reference>
<gene>
    <name evidence="1" type="ORF">Pmani_006942</name>
</gene>